<dbReference type="GeneID" id="81124301"/>
<evidence type="ECO:0000256" key="1">
    <source>
        <dbReference type="SAM" id="Phobius"/>
    </source>
</evidence>
<protein>
    <recommendedName>
        <fullName evidence="4">Integral membrane protein</fullName>
    </recommendedName>
</protein>
<dbReference type="EMBL" id="JBHTAH010000027">
    <property type="protein sequence ID" value="MFC7071458.1"/>
    <property type="molecule type" value="Genomic_DNA"/>
</dbReference>
<accession>A0ABD5WEZ1</accession>
<keyword evidence="3" id="KW-1185">Reference proteome</keyword>
<name>A0ABD5WEZ1_9EURY</name>
<comment type="caution">
    <text evidence="2">The sequence shown here is derived from an EMBL/GenBank/DDBJ whole genome shotgun (WGS) entry which is preliminary data.</text>
</comment>
<keyword evidence="1" id="KW-1133">Transmembrane helix</keyword>
<reference evidence="2 3" key="1">
    <citation type="journal article" date="2019" name="Int. J. Syst. Evol. Microbiol.">
        <title>The Global Catalogue of Microorganisms (GCM) 10K type strain sequencing project: providing services to taxonomists for standard genome sequencing and annotation.</title>
        <authorList>
            <consortium name="The Broad Institute Genomics Platform"/>
            <consortium name="The Broad Institute Genome Sequencing Center for Infectious Disease"/>
            <person name="Wu L."/>
            <person name="Ma J."/>
        </authorList>
    </citation>
    <scope>NUCLEOTIDE SEQUENCE [LARGE SCALE GENOMIC DNA]</scope>
    <source>
        <strain evidence="2 3">DT31</strain>
    </source>
</reference>
<feature type="transmembrane region" description="Helical" evidence="1">
    <location>
        <begin position="93"/>
        <end position="115"/>
    </location>
</feature>
<keyword evidence="1" id="KW-0472">Membrane</keyword>
<dbReference type="RefSeq" id="WP_284032448.1">
    <property type="nucleotide sequence ID" value="NZ_CP126154.1"/>
</dbReference>
<proteinExistence type="predicted"/>
<evidence type="ECO:0000313" key="2">
    <source>
        <dbReference type="EMBL" id="MFC7071458.1"/>
    </source>
</evidence>
<keyword evidence="1" id="KW-0812">Transmembrane</keyword>
<evidence type="ECO:0000313" key="3">
    <source>
        <dbReference type="Proteomes" id="UP001596461"/>
    </source>
</evidence>
<gene>
    <name evidence="2" type="ORF">ACFQL9_17570</name>
</gene>
<dbReference type="AlphaFoldDB" id="A0ABD5WEZ1"/>
<sequence length="138" mass="13723">MSRTDVGTAAAASVTAFFVVFAALTANRVLAVDLPTSSQSAIVWTAAGAVVAAAAAISYRGYRFIDGWLVALGPVLGFAVHLPFTLVSGDQRLSLAVFVYTGVGGVLVATVLAAVGYSLGRAVVEAVAASASGGSDDG</sequence>
<organism evidence="2 3">
    <name type="scientific">Halobaculum lipolyticum</name>
    <dbReference type="NCBI Taxonomy" id="3032001"/>
    <lineage>
        <taxon>Archaea</taxon>
        <taxon>Methanobacteriati</taxon>
        <taxon>Methanobacteriota</taxon>
        <taxon>Stenosarchaea group</taxon>
        <taxon>Halobacteria</taxon>
        <taxon>Halobacteriales</taxon>
        <taxon>Haloferacaceae</taxon>
        <taxon>Halobaculum</taxon>
    </lineage>
</organism>
<feature type="transmembrane region" description="Helical" evidence="1">
    <location>
        <begin position="68"/>
        <end position="87"/>
    </location>
</feature>
<dbReference type="Proteomes" id="UP001596461">
    <property type="component" value="Unassembled WGS sequence"/>
</dbReference>
<feature type="transmembrane region" description="Helical" evidence="1">
    <location>
        <begin position="41"/>
        <end position="59"/>
    </location>
</feature>
<evidence type="ECO:0008006" key="4">
    <source>
        <dbReference type="Google" id="ProtNLM"/>
    </source>
</evidence>